<protein>
    <submittedName>
        <fullName evidence="1">Uncharacterized protein</fullName>
    </submittedName>
</protein>
<proteinExistence type="predicted"/>
<organism evidence="1 2">
    <name type="scientific">Mycena maculata</name>
    <dbReference type="NCBI Taxonomy" id="230809"/>
    <lineage>
        <taxon>Eukaryota</taxon>
        <taxon>Fungi</taxon>
        <taxon>Dikarya</taxon>
        <taxon>Basidiomycota</taxon>
        <taxon>Agaricomycotina</taxon>
        <taxon>Agaricomycetes</taxon>
        <taxon>Agaricomycetidae</taxon>
        <taxon>Agaricales</taxon>
        <taxon>Marasmiineae</taxon>
        <taxon>Mycenaceae</taxon>
        <taxon>Mycena</taxon>
    </lineage>
</organism>
<name>A0AAD7MEJ8_9AGAR</name>
<sequence>MAEKISAVLGNTNVPPVPFFVKSNLRKPLLRQDSSDFTLKKQHFEQQNHKFPALKSHFSGPTFGGSARGLVNDPSAMPPPGPARPTYSHQGIQVDESWTTELVMPMIRPHPPAYPVWRMDFGPEKVFKITRADKLSRSQKHAQMVSGFLRGANSVKPDHIMELMYLSKDSAPKATWKKPGDPAMVPVHPTMARELLSKWAIQKVEGCVIKLRKKHQLCSGVVYVGPNEETCNALQVLCRVAVVATSEAWEPISAQDVQEGSAYDGNNLRWHGGLQTCRSGASTVVAGCRRSKLRDLMSQQTDLEGA</sequence>
<keyword evidence="2" id="KW-1185">Reference proteome</keyword>
<dbReference type="Proteomes" id="UP001215280">
    <property type="component" value="Unassembled WGS sequence"/>
</dbReference>
<evidence type="ECO:0000313" key="2">
    <source>
        <dbReference type="Proteomes" id="UP001215280"/>
    </source>
</evidence>
<accession>A0AAD7MEJ8</accession>
<dbReference type="EMBL" id="JARJLG010000405">
    <property type="protein sequence ID" value="KAJ7713181.1"/>
    <property type="molecule type" value="Genomic_DNA"/>
</dbReference>
<evidence type="ECO:0000313" key="1">
    <source>
        <dbReference type="EMBL" id="KAJ7713181.1"/>
    </source>
</evidence>
<comment type="caution">
    <text evidence="1">The sequence shown here is derived from an EMBL/GenBank/DDBJ whole genome shotgun (WGS) entry which is preliminary data.</text>
</comment>
<dbReference type="AlphaFoldDB" id="A0AAD7MEJ8"/>
<gene>
    <name evidence="1" type="ORF">DFH07DRAFT_785959</name>
</gene>
<reference evidence="1" key="1">
    <citation type="submission" date="2023-03" db="EMBL/GenBank/DDBJ databases">
        <title>Massive genome expansion in bonnet fungi (Mycena s.s.) driven by repeated elements and novel gene families across ecological guilds.</title>
        <authorList>
            <consortium name="Lawrence Berkeley National Laboratory"/>
            <person name="Harder C.B."/>
            <person name="Miyauchi S."/>
            <person name="Viragh M."/>
            <person name="Kuo A."/>
            <person name="Thoen E."/>
            <person name="Andreopoulos B."/>
            <person name="Lu D."/>
            <person name="Skrede I."/>
            <person name="Drula E."/>
            <person name="Henrissat B."/>
            <person name="Morin E."/>
            <person name="Kohler A."/>
            <person name="Barry K."/>
            <person name="LaButti K."/>
            <person name="Morin E."/>
            <person name="Salamov A."/>
            <person name="Lipzen A."/>
            <person name="Mereny Z."/>
            <person name="Hegedus B."/>
            <person name="Baldrian P."/>
            <person name="Stursova M."/>
            <person name="Weitz H."/>
            <person name="Taylor A."/>
            <person name="Grigoriev I.V."/>
            <person name="Nagy L.G."/>
            <person name="Martin F."/>
            <person name="Kauserud H."/>
        </authorList>
    </citation>
    <scope>NUCLEOTIDE SEQUENCE</scope>
    <source>
        <strain evidence="1">CBHHK188m</strain>
    </source>
</reference>